<dbReference type="SUPFAM" id="SSF52540">
    <property type="entry name" value="P-loop containing nucleoside triphosphate hydrolases"/>
    <property type="match status" value="1"/>
</dbReference>
<keyword evidence="3" id="KW-0547">Nucleotide-binding</keyword>
<dbReference type="InterPro" id="IPR017871">
    <property type="entry name" value="ABC_transporter-like_CS"/>
</dbReference>
<evidence type="ECO:0000259" key="6">
    <source>
        <dbReference type="PROSITE" id="PS50893"/>
    </source>
</evidence>
<dbReference type="PROSITE" id="PS00211">
    <property type="entry name" value="ABC_TRANSPORTER_1"/>
    <property type="match status" value="1"/>
</dbReference>
<dbReference type="AlphaFoldDB" id="A0A222E4W2"/>
<keyword evidence="5" id="KW-0029">Amino-acid transport</keyword>
<gene>
    <name evidence="7" type="primary">livF</name>
    <name evidence="7" type="ORF">ANTHELSMS3_02573</name>
</gene>
<sequence length="247" mass="26809">MTSRHTTSLSLTDVDAGYGKVAILSRLSFATDPGGILTILGANGSGKSTCLKALMGLASLTGGTIRLGDEDITKMPVHRRVSLGLGYVPQVDNVFGDLSVDDNLRMGAFLHPQETPALREQALELFPQLKPHLRKAARLLSGGERRMLSIAQTLMIKPRILLMDEPSSDLSPKLVEEVFACITDLRERMGIPVLLVEQNVTHALRIADRVIVLAEGSKVLDRPTEAVTLDELGEIFLGRHPVTAQQD</sequence>
<dbReference type="PROSITE" id="PS50893">
    <property type="entry name" value="ABC_TRANSPORTER_2"/>
    <property type="match status" value="1"/>
</dbReference>
<dbReference type="InterPro" id="IPR052156">
    <property type="entry name" value="BCAA_Transport_ATP-bd_LivF"/>
</dbReference>
<dbReference type="OrthoDB" id="9776369at2"/>
<dbReference type="InterPro" id="IPR027417">
    <property type="entry name" value="P-loop_NTPase"/>
</dbReference>
<evidence type="ECO:0000256" key="1">
    <source>
        <dbReference type="ARBA" id="ARBA00005417"/>
    </source>
</evidence>
<dbReference type="InterPro" id="IPR003439">
    <property type="entry name" value="ABC_transporter-like_ATP-bd"/>
</dbReference>
<keyword evidence="4 7" id="KW-0067">ATP-binding</keyword>
<dbReference type="PANTHER" id="PTHR43820">
    <property type="entry name" value="HIGH-AFFINITY BRANCHED-CHAIN AMINO ACID TRANSPORT ATP-BINDING PROTEIN LIVF"/>
    <property type="match status" value="1"/>
</dbReference>
<dbReference type="SMART" id="SM00382">
    <property type="entry name" value="AAA"/>
    <property type="match status" value="1"/>
</dbReference>
<evidence type="ECO:0000256" key="4">
    <source>
        <dbReference type="ARBA" id="ARBA00022840"/>
    </source>
</evidence>
<dbReference type="CDD" id="cd03224">
    <property type="entry name" value="ABC_TM1139_LivF_branched"/>
    <property type="match status" value="1"/>
</dbReference>
<evidence type="ECO:0000256" key="5">
    <source>
        <dbReference type="ARBA" id="ARBA00022970"/>
    </source>
</evidence>
<dbReference type="GO" id="GO:0015807">
    <property type="term" value="P:L-amino acid transport"/>
    <property type="evidence" value="ECO:0007669"/>
    <property type="project" value="TreeGrafter"/>
</dbReference>
<protein>
    <submittedName>
        <fullName evidence="7">ABC transporter ATP-binding protein</fullName>
    </submittedName>
</protein>
<evidence type="ECO:0000313" key="7">
    <source>
        <dbReference type="EMBL" id="ASP21235.1"/>
    </source>
</evidence>
<keyword evidence="2" id="KW-0813">Transport</keyword>
<dbReference type="Pfam" id="PF00005">
    <property type="entry name" value="ABC_tran"/>
    <property type="match status" value="1"/>
</dbReference>
<dbReference type="Gene3D" id="3.40.50.300">
    <property type="entry name" value="P-loop containing nucleotide triphosphate hydrolases"/>
    <property type="match status" value="1"/>
</dbReference>
<dbReference type="GO" id="GO:0005524">
    <property type="term" value="F:ATP binding"/>
    <property type="evidence" value="ECO:0007669"/>
    <property type="project" value="UniProtKB-KW"/>
</dbReference>
<proteinExistence type="inferred from homology"/>
<reference evidence="7 8" key="1">
    <citation type="submission" date="2017-07" db="EMBL/GenBank/DDBJ databases">
        <title>Genome Sequence of Antarctobacter heliothermus Strain SMS3 Isolated from a culture of the Diatom Skeletonema marinoi.</title>
        <authorList>
            <person name="Topel M."/>
            <person name="Pinder M.I.M."/>
            <person name="Johansson O.N."/>
            <person name="Kourtchenko O."/>
            <person name="Godhe A."/>
            <person name="Clarke A.K."/>
        </authorList>
    </citation>
    <scope>NUCLEOTIDE SEQUENCE [LARGE SCALE GENOMIC DNA]</scope>
    <source>
        <strain evidence="7 8">SMS3</strain>
    </source>
</reference>
<keyword evidence="8" id="KW-1185">Reference proteome</keyword>
<evidence type="ECO:0000256" key="2">
    <source>
        <dbReference type="ARBA" id="ARBA00022448"/>
    </source>
</evidence>
<dbReference type="GO" id="GO:0015658">
    <property type="term" value="F:branched-chain amino acid transmembrane transporter activity"/>
    <property type="evidence" value="ECO:0007669"/>
    <property type="project" value="TreeGrafter"/>
</dbReference>
<feature type="domain" description="ABC transporter" evidence="6">
    <location>
        <begin position="9"/>
        <end position="240"/>
    </location>
</feature>
<evidence type="ECO:0000313" key="8">
    <source>
        <dbReference type="Proteomes" id="UP000203589"/>
    </source>
</evidence>
<dbReference type="InterPro" id="IPR003593">
    <property type="entry name" value="AAA+_ATPase"/>
</dbReference>
<dbReference type="KEGG" id="aht:ANTHELSMS3_02573"/>
<dbReference type="Proteomes" id="UP000203589">
    <property type="component" value="Chromosome"/>
</dbReference>
<comment type="similarity">
    <text evidence="1">Belongs to the ABC transporter superfamily.</text>
</comment>
<dbReference type="RefSeq" id="WP_094035174.1">
    <property type="nucleotide sequence ID" value="NZ_CP022540.1"/>
</dbReference>
<dbReference type="PANTHER" id="PTHR43820:SF7">
    <property type="entry name" value="BRANCHED-CHAIN AMINO ACID TRANSPORT ATP-BINDING PROTEIN LIVF-RELATED"/>
    <property type="match status" value="1"/>
</dbReference>
<accession>A0A222E4W2</accession>
<organism evidence="7 8">
    <name type="scientific">Antarctobacter heliothermus</name>
    <dbReference type="NCBI Taxonomy" id="74033"/>
    <lineage>
        <taxon>Bacteria</taxon>
        <taxon>Pseudomonadati</taxon>
        <taxon>Pseudomonadota</taxon>
        <taxon>Alphaproteobacteria</taxon>
        <taxon>Rhodobacterales</taxon>
        <taxon>Roseobacteraceae</taxon>
        <taxon>Antarctobacter</taxon>
    </lineage>
</organism>
<dbReference type="EMBL" id="CP022540">
    <property type="protein sequence ID" value="ASP21235.1"/>
    <property type="molecule type" value="Genomic_DNA"/>
</dbReference>
<evidence type="ECO:0000256" key="3">
    <source>
        <dbReference type="ARBA" id="ARBA00022741"/>
    </source>
</evidence>
<name>A0A222E4W2_9RHOB</name>
<dbReference type="GO" id="GO:0016887">
    <property type="term" value="F:ATP hydrolysis activity"/>
    <property type="evidence" value="ECO:0007669"/>
    <property type="project" value="InterPro"/>
</dbReference>